<dbReference type="InterPro" id="IPR036640">
    <property type="entry name" value="ABC1_TM_sf"/>
</dbReference>
<sequence>MKTYFRLLSYARPLGKFLAPFLLTSLLASVFGVLNFTLLIPLLNVLFDKVDPAQLQALLNQPAPRLSLETSPTEVFQYYFALFFRQYGKIGALQFVCVIVVTTVLLNNVFKYLSVRQLEGFKARMVARLRETVFTKAIQLHLGFFSNERKGNLIARTITDVQEVENSIANSLSAVSKELFLLVAYVITLFSISVNLTFFALLVIPVSGGFIAMLVRRMKQDAQAGQQRLSGILSLLDETFGGMRVVKGFNAEPFVTKKFQVENDGYRHAVRSLANRRELASPFSEFMGILVVAIILLYGGSLVLTNQSDLSAADFITFLLIFSQVTRPAKEISNAFSGSQRGIASGERVLELIDTVPVIQDKPNAMELPGFRRNIEVQRVSFAYLPDRPVLKDISFTLEKGKTIALVGSSGGGKSTIADLIPRFYDPTDGRILIDGVDLRDCTMHSLRNLMGIVTQESILFNDTIFNNIAFGSDATEKDVMRAAEIANAHEFIMAQKEGYQTVIGDRGGRLSGGQRQRISIARAVLKNPPILILDEATSALDTESEKLVQEALTRLMANRTTLVIAHRLSTIQHADEILVVQNGEIVERGTHRDLLELEEGFYRRLTV</sequence>
<evidence type="ECO:0000256" key="2">
    <source>
        <dbReference type="ARBA" id="ARBA00022692"/>
    </source>
</evidence>
<dbReference type="PROSITE" id="PS50929">
    <property type="entry name" value="ABC_TM1F"/>
    <property type="match status" value="1"/>
</dbReference>
<keyword evidence="3" id="KW-0547">Nucleotide-binding</keyword>
<dbReference type="CDD" id="cd03251">
    <property type="entry name" value="ABCC_MsbA"/>
    <property type="match status" value="1"/>
</dbReference>
<proteinExistence type="predicted"/>
<evidence type="ECO:0000256" key="4">
    <source>
        <dbReference type="ARBA" id="ARBA00022840"/>
    </source>
</evidence>
<dbReference type="Gene3D" id="1.20.1560.10">
    <property type="entry name" value="ABC transporter type 1, transmembrane domain"/>
    <property type="match status" value="1"/>
</dbReference>
<evidence type="ECO:0000259" key="8">
    <source>
        <dbReference type="PROSITE" id="PS50893"/>
    </source>
</evidence>
<dbReference type="PROSITE" id="PS50893">
    <property type="entry name" value="ABC_TRANSPORTER_2"/>
    <property type="match status" value="1"/>
</dbReference>
<keyword evidence="6 7" id="KW-0472">Membrane</keyword>
<evidence type="ECO:0000313" key="10">
    <source>
        <dbReference type="EMBL" id="RRB09930.1"/>
    </source>
</evidence>
<keyword evidence="4 10" id="KW-0067">ATP-binding</keyword>
<dbReference type="GO" id="GO:0005524">
    <property type="term" value="F:ATP binding"/>
    <property type="evidence" value="ECO:0007669"/>
    <property type="project" value="UniProtKB-KW"/>
</dbReference>
<protein>
    <submittedName>
        <fullName evidence="10">ABC transporter ATP-binding protein</fullName>
    </submittedName>
</protein>
<evidence type="ECO:0000256" key="1">
    <source>
        <dbReference type="ARBA" id="ARBA00004651"/>
    </source>
</evidence>
<dbReference type="GO" id="GO:0016887">
    <property type="term" value="F:ATP hydrolysis activity"/>
    <property type="evidence" value="ECO:0007669"/>
    <property type="project" value="InterPro"/>
</dbReference>
<evidence type="ECO:0000256" key="3">
    <source>
        <dbReference type="ARBA" id="ARBA00022741"/>
    </source>
</evidence>
<dbReference type="PROSITE" id="PS00211">
    <property type="entry name" value="ABC_TRANSPORTER_1"/>
    <property type="match status" value="1"/>
</dbReference>
<dbReference type="InterPro" id="IPR003439">
    <property type="entry name" value="ABC_transporter-like_ATP-bd"/>
</dbReference>
<dbReference type="InterPro" id="IPR003593">
    <property type="entry name" value="AAA+_ATPase"/>
</dbReference>
<feature type="domain" description="ABC transmembrane type-1" evidence="9">
    <location>
        <begin position="22"/>
        <end position="341"/>
    </location>
</feature>
<feature type="transmembrane region" description="Helical" evidence="7">
    <location>
        <begin position="90"/>
        <end position="110"/>
    </location>
</feature>
<dbReference type="SMART" id="SM00382">
    <property type="entry name" value="AAA"/>
    <property type="match status" value="1"/>
</dbReference>
<dbReference type="InterPro" id="IPR017871">
    <property type="entry name" value="ABC_transporter-like_CS"/>
</dbReference>
<organism evidence="10 11">
    <name type="scientific">Larkinella knui</name>
    <dbReference type="NCBI Taxonomy" id="2025310"/>
    <lineage>
        <taxon>Bacteria</taxon>
        <taxon>Pseudomonadati</taxon>
        <taxon>Bacteroidota</taxon>
        <taxon>Cytophagia</taxon>
        <taxon>Cytophagales</taxon>
        <taxon>Spirosomataceae</taxon>
        <taxon>Larkinella</taxon>
    </lineage>
</organism>
<dbReference type="CDD" id="cd18552">
    <property type="entry name" value="ABC_6TM_MsbA_like"/>
    <property type="match status" value="1"/>
</dbReference>
<keyword evidence="11" id="KW-1185">Reference proteome</keyword>
<dbReference type="Pfam" id="PF00005">
    <property type="entry name" value="ABC_tran"/>
    <property type="match status" value="1"/>
</dbReference>
<dbReference type="OrthoDB" id="9769115at2"/>
<dbReference type="InterPro" id="IPR039421">
    <property type="entry name" value="Type_1_exporter"/>
</dbReference>
<evidence type="ECO:0000256" key="6">
    <source>
        <dbReference type="ARBA" id="ARBA00023136"/>
    </source>
</evidence>
<reference evidence="10 11" key="1">
    <citation type="submission" date="2018-11" db="EMBL/GenBank/DDBJ databases">
        <authorList>
            <person name="Zhou Z."/>
            <person name="Wang G."/>
        </authorList>
    </citation>
    <scope>NUCLEOTIDE SEQUENCE [LARGE SCALE GENOMIC DNA]</scope>
    <source>
        <strain evidence="10 11">KCTC42998</strain>
    </source>
</reference>
<evidence type="ECO:0000256" key="5">
    <source>
        <dbReference type="ARBA" id="ARBA00022989"/>
    </source>
</evidence>
<dbReference type="InterPro" id="IPR011527">
    <property type="entry name" value="ABC1_TM_dom"/>
</dbReference>
<dbReference type="Gene3D" id="3.40.50.300">
    <property type="entry name" value="P-loop containing nucleotide triphosphate hydrolases"/>
    <property type="match status" value="1"/>
</dbReference>
<feature type="transmembrane region" description="Helical" evidence="7">
    <location>
        <begin position="182"/>
        <end position="215"/>
    </location>
</feature>
<keyword evidence="2 7" id="KW-0812">Transmembrane</keyword>
<comment type="subcellular location">
    <subcellularLocation>
        <location evidence="1">Cell membrane</location>
        <topology evidence="1">Multi-pass membrane protein</topology>
    </subcellularLocation>
</comment>
<dbReference type="PANTHER" id="PTHR24221:SF654">
    <property type="entry name" value="ATP-BINDING CASSETTE SUB-FAMILY B MEMBER 6"/>
    <property type="match status" value="1"/>
</dbReference>
<dbReference type="RefSeq" id="WP_124910671.1">
    <property type="nucleotide sequence ID" value="NZ_RQJP01000008.1"/>
</dbReference>
<feature type="transmembrane region" description="Helical" evidence="7">
    <location>
        <begin position="20"/>
        <end position="47"/>
    </location>
</feature>
<dbReference type="Pfam" id="PF00664">
    <property type="entry name" value="ABC_membrane"/>
    <property type="match status" value="1"/>
</dbReference>
<accession>A0A3P1C9D8</accession>
<dbReference type="AlphaFoldDB" id="A0A3P1C9D8"/>
<gene>
    <name evidence="10" type="ORF">EHT87_30900</name>
</gene>
<dbReference type="PANTHER" id="PTHR24221">
    <property type="entry name" value="ATP-BINDING CASSETTE SUB-FAMILY B"/>
    <property type="match status" value="1"/>
</dbReference>
<dbReference type="FunFam" id="3.40.50.300:FF:000218">
    <property type="entry name" value="Multidrug ABC transporter ATP-binding protein"/>
    <property type="match status" value="1"/>
</dbReference>
<dbReference type="SUPFAM" id="SSF90123">
    <property type="entry name" value="ABC transporter transmembrane region"/>
    <property type="match status" value="1"/>
</dbReference>
<keyword evidence="5 7" id="KW-1133">Transmembrane helix</keyword>
<dbReference type="EMBL" id="RQJP01000008">
    <property type="protein sequence ID" value="RRB09930.1"/>
    <property type="molecule type" value="Genomic_DNA"/>
</dbReference>
<evidence type="ECO:0000259" key="9">
    <source>
        <dbReference type="PROSITE" id="PS50929"/>
    </source>
</evidence>
<dbReference type="GO" id="GO:0034040">
    <property type="term" value="F:ATPase-coupled lipid transmembrane transporter activity"/>
    <property type="evidence" value="ECO:0007669"/>
    <property type="project" value="TreeGrafter"/>
</dbReference>
<dbReference type="InterPro" id="IPR027417">
    <property type="entry name" value="P-loop_NTPase"/>
</dbReference>
<evidence type="ECO:0000313" key="11">
    <source>
        <dbReference type="Proteomes" id="UP000274271"/>
    </source>
</evidence>
<evidence type="ECO:0000256" key="7">
    <source>
        <dbReference type="SAM" id="Phobius"/>
    </source>
</evidence>
<feature type="domain" description="ABC transporter" evidence="8">
    <location>
        <begin position="375"/>
        <end position="608"/>
    </location>
</feature>
<name>A0A3P1C9D8_9BACT</name>
<dbReference type="SUPFAM" id="SSF52540">
    <property type="entry name" value="P-loop containing nucleoside triphosphate hydrolases"/>
    <property type="match status" value="1"/>
</dbReference>
<dbReference type="Proteomes" id="UP000274271">
    <property type="component" value="Unassembled WGS sequence"/>
</dbReference>
<dbReference type="GO" id="GO:0005886">
    <property type="term" value="C:plasma membrane"/>
    <property type="evidence" value="ECO:0007669"/>
    <property type="project" value="UniProtKB-SubCell"/>
</dbReference>
<comment type="caution">
    <text evidence="10">The sequence shown here is derived from an EMBL/GenBank/DDBJ whole genome shotgun (WGS) entry which is preliminary data.</text>
</comment>
<dbReference type="GO" id="GO:0140359">
    <property type="term" value="F:ABC-type transporter activity"/>
    <property type="evidence" value="ECO:0007669"/>
    <property type="project" value="InterPro"/>
</dbReference>